<evidence type="ECO:0000313" key="1">
    <source>
        <dbReference type="EMBL" id="KAJ7785296.1"/>
    </source>
</evidence>
<dbReference type="Proteomes" id="UP001215280">
    <property type="component" value="Unassembled WGS sequence"/>
</dbReference>
<dbReference type="EMBL" id="JARJLG010000001">
    <property type="protein sequence ID" value="KAJ7785296.1"/>
    <property type="molecule type" value="Genomic_DNA"/>
</dbReference>
<keyword evidence="2" id="KW-1185">Reference proteome</keyword>
<evidence type="ECO:0000313" key="2">
    <source>
        <dbReference type="Proteomes" id="UP001215280"/>
    </source>
</evidence>
<reference evidence="1" key="1">
    <citation type="submission" date="2023-03" db="EMBL/GenBank/DDBJ databases">
        <title>Massive genome expansion in bonnet fungi (Mycena s.s.) driven by repeated elements and novel gene families across ecological guilds.</title>
        <authorList>
            <consortium name="Lawrence Berkeley National Laboratory"/>
            <person name="Harder C.B."/>
            <person name="Miyauchi S."/>
            <person name="Viragh M."/>
            <person name="Kuo A."/>
            <person name="Thoen E."/>
            <person name="Andreopoulos B."/>
            <person name="Lu D."/>
            <person name="Skrede I."/>
            <person name="Drula E."/>
            <person name="Henrissat B."/>
            <person name="Morin E."/>
            <person name="Kohler A."/>
            <person name="Barry K."/>
            <person name="LaButti K."/>
            <person name="Morin E."/>
            <person name="Salamov A."/>
            <person name="Lipzen A."/>
            <person name="Mereny Z."/>
            <person name="Hegedus B."/>
            <person name="Baldrian P."/>
            <person name="Stursova M."/>
            <person name="Weitz H."/>
            <person name="Taylor A."/>
            <person name="Grigoriev I.V."/>
            <person name="Nagy L.G."/>
            <person name="Martin F."/>
            <person name="Kauserud H."/>
        </authorList>
    </citation>
    <scope>NUCLEOTIDE SEQUENCE</scope>
    <source>
        <strain evidence="1">CBHHK188m</strain>
    </source>
</reference>
<comment type="caution">
    <text evidence="1">The sequence shown here is derived from an EMBL/GenBank/DDBJ whole genome shotgun (WGS) entry which is preliminary data.</text>
</comment>
<protein>
    <submittedName>
        <fullName evidence="1">Uncharacterized protein</fullName>
    </submittedName>
</protein>
<proteinExistence type="predicted"/>
<gene>
    <name evidence="1" type="ORF">DFH07DRAFT_948371</name>
</gene>
<organism evidence="1 2">
    <name type="scientific">Mycena maculata</name>
    <dbReference type="NCBI Taxonomy" id="230809"/>
    <lineage>
        <taxon>Eukaryota</taxon>
        <taxon>Fungi</taxon>
        <taxon>Dikarya</taxon>
        <taxon>Basidiomycota</taxon>
        <taxon>Agaricomycotina</taxon>
        <taxon>Agaricomycetes</taxon>
        <taxon>Agaricomycetidae</taxon>
        <taxon>Agaricales</taxon>
        <taxon>Marasmiineae</taxon>
        <taxon>Mycenaceae</taxon>
        <taxon>Mycena</taxon>
    </lineage>
</organism>
<dbReference type="AlphaFoldDB" id="A0AAD7P256"/>
<name>A0AAD7P256_9AGAR</name>
<accession>A0AAD7P256</accession>
<sequence>MVEVMSKQAMKVSAERSTRDRCALVWTVKSLADNIELEPLIEAILDVLWGPEGWKNTYEDHIQSLLRNSDLELQSHIEGLLRSCDSGLLSPDTIERRRITCFKALWAIASLISPLPNAPEPLDLWTIHHYSLSNTYDTDVVHYSTSLMKFSTLCTLRTWHTVVSEYLAQCAIDARRGHTPNLKPVTSFMLVLLNGPFFFEVDQVLWHYIYGAETSIPISDLIPRLADAIQGFWGTTPYRIFFDFLYSSASLESPLYRWFDTCTTIALDHTTPFSGFKNDLIETLETVVYGQSHRMNAEDVHWLDVVVHELCFSWRPEQPIPIPHALIQYLNNRKSDYTLVLLLSTSFGEQLWAAFAITLLEGPSVQPPPADSSTVFEQVLASLWRVASIDYDPRWTAAHDLIFDAVKKQGTSPMSFSVHAMINLKLLHSLPHKSVL</sequence>